<dbReference type="NCBIfam" id="TIGR03061">
    <property type="entry name" value="pip_yhgE_Nterm"/>
    <property type="match status" value="1"/>
</dbReference>
<evidence type="ECO:0000256" key="3">
    <source>
        <dbReference type="ARBA" id="ARBA00022989"/>
    </source>
</evidence>
<keyword evidence="3 5" id="KW-1133">Transmembrane helix</keyword>
<gene>
    <name evidence="7" type="primary">esaA</name>
    <name evidence="7" type="ORF">JS278_02574</name>
</gene>
<dbReference type="PANTHER" id="PTHR43077">
    <property type="entry name" value="TRANSPORT PERMEASE YVFS-RELATED"/>
    <property type="match status" value="1"/>
</dbReference>
<evidence type="ECO:0000256" key="4">
    <source>
        <dbReference type="ARBA" id="ARBA00023136"/>
    </source>
</evidence>
<dbReference type="GO" id="GO:0016020">
    <property type="term" value="C:membrane"/>
    <property type="evidence" value="ECO:0007669"/>
    <property type="project" value="UniProtKB-SubCell"/>
</dbReference>
<feature type="transmembrane region" description="Helical" evidence="5">
    <location>
        <begin position="587"/>
        <end position="607"/>
    </location>
</feature>
<keyword evidence="4 5" id="KW-0472">Membrane</keyword>
<evidence type="ECO:0000256" key="2">
    <source>
        <dbReference type="ARBA" id="ARBA00022692"/>
    </source>
</evidence>
<dbReference type="KEGG" id="acij:JS278_02574"/>
<dbReference type="NCBIfam" id="TIGR03062">
    <property type="entry name" value="pip_yhgE_Cterm"/>
    <property type="match status" value="1"/>
</dbReference>
<feature type="domain" description="ABC-2 type transporter transmembrane" evidence="6">
    <location>
        <begin position="23"/>
        <end position="182"/>
    </location>
</feature>
<dbReference type="Proteomes" id="UP000251995">
    <property type="component" value="Chromosome"/>
</dbReference>
<evidence type="ECO:0000259" key="6">
    <source>
        <dbReference type="Pfam" id="PF12698"/>
    </source>
</evidence>
<proteinExistence type="predicted"/>
<evidence type="ECO:0000256" key="1">
    <source>
        <dbReference type="ARBA" id="ARBA00004141"/>
    </source>
</evidence>
<keyword evidence="2 5" id="KW-0812">Transmembrane</keyword>
<name>A0A344UWR4_9ACTN</name>
<dbReference type="Pfam" id="PF12698">
    <property type="entry name" value="ABC2_membrane_3"/>
    <property type="match status" value="2"/>
</dbReference>
<dbReference type="InterPro" id="IPR017501">
    <property type="entry name" value="Phage_infect_YhgE_C"/>
</dbReference>
<sequence length="724" mass="76834">MTSFLRLIQFEFRRFKGKSKLALIFILVIPLLYGGVYLHANWDLYNNTDQVKIAVVNHDRPASYAGATVDGGAAFEQALKKQGTFDWQFLGTDDDKADEGLRKGDYYMVIEVPSNFSKNIVSAGNFKPARASLRLHRDDANGFIIGLLTSQVDNAVGKTLDATVSQTYFDALFVNLGTIKSSLGTASSGAKTLDTNLATATKGVKTMNNSVLGATKSLSGLSTATTKNADALANIDAASTKLSTAMTQAKGGVNTISSGAGDLTGDAKKMTSSTAALADKAAKDYPTIKAKAANLVTATGRMQNSGTIQTQTDINASLTSLASLEASHPDLAKDSDYVALRKQLNAAATANTTVTANVNTVVNASAGLNLQLNQSDLDTLAADAKKDATNLNADADKVNKGVQQLNSAMKTADDGVQNIDKGVKQATSAGRDLLAVAPKAIDGVMQLSNALGSLNTAMPQLSNGMHTLATGLDKGNKQIPDLSDRQRTNLADVMSSPVDITQTVDHSAKYYGRGLAPMFLSIAMWIACISTFLVVRTASGRSLTGRANSLKIAMMGFGPLATIGLAGSFLMVAGVWLLLGLDPVHPWLFIGFVTVTSLAWMALAYWIRLILGSPQTAVFLILLVLQLPTCGGTFPVTMLPPFYQKLSVIMPMKYSVDTFRALISGGQMSTVGLGFGVQAGILATSIGLIVWLIRRHKIFRMRDLHPPMVTSTTTADYAFSVRPR</sequence>
<dbReference type="AlphaFoldDB" id="A0A344UWR4"/>
<dbReference type="InterPro" id="IPR051328">
    <property type="entry name" value="T7SS_ABC-Transporter"/>
</dbReference>
<organism evidence="7 8">
    <name type="scientific">Acidipropionibacterium virtanenii</name>
    <dbReference type="NCBI Taxonomy" id="2057246"/>
    <lineage>
        <taxon>Bacteria</taxon>
        <taxon>Bacillati</taxon>
        <taxon>Actinomycetota</taxon>
        <taxon>Actinomycetes</taxon>
        <taxon>Propionibacteriales</taxon>
        <taxon>Propionibacteriaceae</taxon>
        <taxon>Acidipropionibacterium</taxon>
    </lineage>
</organism>
<feature type="transmembrane region" description="Helical" evidence="5">
    <location>
        <begin position="515"/>
        <end position="535"/>
    </location>
</feature>
<dbReference type="GO" id="GO:0140359">
    <property type="term" value="F:ABC-type transporter activity"/>
    <property type="evidence" value="ECO:0007669"/>
    <property type="project" value="InterPro"/>
</dbReference>
<dbReference type="InterPro" id="IPR017500">
    <property type="entry name" value="Phage_infect_YhgE_N"/>
</dbReference>
<dbReference type="PANTHER" id="PTHR43077:SF5">
    <property type="entry name" value="PHAGE INFECTION PROTEIN"/>
    <property type="match status" value="1"/>
</dbReference>
<evidence type="ECO:0000313" key="7">
    <source>
        <dbReference type="EMBL" id="AXE39712.1"/>
    </source>
</evidence>
<dbReference type="Gene3D" id="3.40.1710.10">
    <property type="entry name" value="abc type-2 transporter like domain"/>
    <property type="match status" value="1"/>
</dbReference>
<protein>
    <submittedName>
        <fullName evidence="7">ESAT-6 secretion accessory factor EsaA</fullName>
    </submittedName>
</protein>
<dbReference type="OrthoDB" id="9811483at2"/>
<dbReference type="EMBL" id="CP025198">
    <property type="protein sequence ID" value="AXE39712.1"/>
    <property type="molecule type" value="Genomic_DNA"/>
</dbReference>
<keyword evidence="8" id="KW-1185">Reference proteome</keyword>
<dbReference type="InterPro" id="IPR013525">
    <property type="entry name" value="ABC2_TM"/>
</dbReference>
<feature type="transmembrane region" description="Helical" evidence="5">
    <location>
        <begin position="21"/>
        <end position="40"/>
    </location>
</feature>
<feature type="transmembrane region" description="Helical" evidence="5">
    <location>
        <begin position="671"/>
        <end position="693"/>
    </location>
</feature>
<accession>A0A344UWR4</accession>
<comment type="subcellular location">
    <subcellularLocation>
        <location evidence="1">Membrane</location>
        <topology evidence="1">Multi-pass membrane protein</topology>
    </subcellularLocation>
</comment>
<dbReference type="Gene3D" id="1.10.287.950">
    <property type="entry name" value="Methyl-accepting chemotaxis protein"/>
    <property type="match status" value="1"/>
</dbReference>
<feature type="domain" description="ABC-2 type transporter transmembrane" evidence="6">
    <location>
        <begin position="455"/>
        <end position="691"/>
    </location>
</feature>
<reference evidence="7 8" key="1">
    <citation type="submission" date="2017-12" db="EMBL/GenBank/DDBJ databases">
        <title>The whole genome sequence of the Acidipropionibacterium virtanenii sp. nov. type strain JS278.</title>
        <authorList>
            <person name="Laine P."/>
            <person name="Deptula P."/>
            <person name="Varmanen P."/>
            <person name="Auvinen P."/>
        </authorList>
    </citation>
    <scope>NUCLEOTIDE SEQUENCE [LARGE SCALE GENOMIC DNA]</scope>
    <source>
        <strain evidence="7 8">JS278</strain>
    </source>
</reference>
<feature type="transmembrane region" description="Helical" evidence="5">
    <location>
        <begin position="556"/>
        <end position="581"/>
    </location>
</feature>
<evidence type="ECO:0000256" key="5">
    <source>
        <dbReference type="SAM" id="Phobius"/>
    </source>
</evidence>
<feature type="transmembrane region" description="Helical" evidence="5">
    <location>
        <begin position="619"/>
        <end position="643"/>
    </location>
</feature>
<dbReference type="RefSeq" id="WP_114045546.1">
    <property type="nucleotide sequence ID" value="NZ_CP025198.1"/>
</dbReference>
<evidence type="ECO:0000313" key="8">
    <source>
        <dbReference type="Proteomes" id="UP000251995"/>
    </source>
</evidence>